<feature type="region of interest" description="Disordered" evidence="1">
    <location>
        <begin position="1"/>
        <end position="58"/>
    </location>
</feature>
<keyword evidence="3" id="KW-1185">Reference proteome</keyword>
<gene>
    <name evidence="2" type="ORF">RRF57_002288</name>
</gene>
<sequence length="72" mass="7890">MAVASTLHAQSRATSQNRGPSRNSSRAPSKKHERHGRSPSNGFVFVRSPSDKSGHVYITTREALAKEKEKGE</sequence>
<evidence type="ECO:0000313" key="2">
    <source>
        <dbReference type="EMBL" id="KAK5626573.1"/>
    </source>
</evidence>
<evidence type="ECO:0000256" key="1">
    <source>
        <dbReference type="SAM" id="MobiDB-lite"/>
    </source>
</evidence>
<name>A0AAN7Z4C0_9PEZI</name>
<dbReference type="Proteomes" id="UP001305414">
    <property type="component" value="Unassembled WGS sequence"/>
</dbReference>
<protein>
    <submittedName>
        <fullName evidence="2">Uncharacterized protein</fullName>
    </submittedName>
</protein>
<organism evidence="2 3">
    <name type="scientific">Xylaria bambusicola</name>
    <dbReference type="NCBI Taxonomy" id="326684"/>
    <lineage>
        <taxon>Eukaryota</taxon>
        <taxon>Fungi</taxon>
        <taxon>Dikarya</taxon>
        <taxon>Ascomycota</taxon>
        <taxon>Pezizomycotina</taxon>
        <taxon>Sordariomycetes</taxon>
        <taxon>Xylariomycetidae</taxon>
        <taxon>Xylariales</taxon>
        <taxon>Xylariaceae</taxon>
        <taxon>Xylaria</taxon>
    </lineage>
</organism>
<feature type="compositionally biased region" description="Basic residues" evidence="1">
    <location>
        <begin position="28"/>
        <end position="37"/>
    </location>
</feature>
<comment type="caution">
    <text evidence="2">The sequence shown here is derived from an EMBL/GenBank/DDBJ whole genome shotgun (WGS) entry which is preliminary data.</text>
</comment>
<accession>A0AAN7Z4C0</accession>
<dbReference type="AlphaFoldDB" id="A0AAN7Z4C0"/>
<dbReference type="EMBL" id="JAWHQM010000003">
    <property type="protein sequence ID" value="KAK5626573.1"/>
    <property type="molecule type" value="Genomic_DNA"/>
</dbReference>
<feature type="compositionally biased region" description="Polar residues" evidence="1">
    <location>
        <begin position="7"/>
        <end position="27"/>
    </location>
</feature>
<proteinExistence type="predicted"/>
<evidence type="ECO:0000313" key="3">
    <source>
        <dbReference type="Proteomes" id="UP001305414"/>
    </source>
</evidence>
<reference evidence="2 3" key="1">
    <citation type="submission" date="2023-10" db="EMBL/GenBank/DDBJ databases">
        <title>Draft genome sequence of Xylaria bambusicola isolate GMP-LS, the root and basal stem rot pathogen of sugarcane in Indonesia.</title>
        <authorList>
            <person name="Selvaraj P."/>
            <person name="Muralishankar V."/>
            <person name="Muruganantham S."/>
            <person name="Sp S."/>
            <person name="Haryani S."/>
            <person name="Lau K.J.X."/>
            <person name="Naqvi N.I."/>
        </authorList>
    </citation>
    <scope>NUCLEOTIDE SEQUENCE [LARGE SCALE GENOMIC DNA]</scope>
    <source>
        <strain evidence="2">GMP-LS</strain>
    </source>
</reference>